<dbReference type="InterPro" id="IPR015421">
    <property type="entry name" value="PyrdxlP-dep_Trfase_major"/>
</dbReference>
<evidence type="ECO:0000256" key="15">
    <source>
        <dbReference type="RuleBase" id="RU004504"/>
    </source>
</evidence>
<keyword evidence="6" id="KW-0032">Aminotransferase</keyword>
<evidence type="ECO:0000256" key="4">
    <source>
        <dbReference type="ARBA" id="ARBA00013049"/>
    </source>
</evidence>
<evidence type="ECO:0000256" key="6">
    <source>
        <dbReference type="ARBA" id="ARBA00022576"/>
    </source>
</evidence>
<evidence type="ECO:0000256" key="7">
    <source>
        <dbReference type="ARBA" id="ARBA00022679"/>
    </source>
</evidence>
<dbReference type="PROSITE" id="PS00595">
    <property type="entry name" value="AA_TRANSFER_CLASS_5"/>
    <property type="match status" value="1"/>
</dbReference>
<dbReference type="GO" id="GO:0019265">
    <property type="term" value="P:glycine biosynthetic process, by transamination of glyoxylate"/>
    <property type="evidence" value="ECO:0007669"/>
    <property type="project" value="TreeGrafter"/>
</dbReference>
<evidence type="ECO:0000256" key="2">
    <source>
        <dbReference type="ARBA" id="ARBA00009236"/>
    </source>
</evidence>
<dbReference type="GO" id="GO:0004760">
    <property type="term" value="F:L-serine-pyruvate transaminase activity"/>
    <property type="evidence" value="ECO:0007669"/>
    <property type="project" value="UniProtKB-EC"/>
</dbReference>
<dbReference type="OMA" id="GSDRVYH"/>
<dbReference type="EC" id="2.6.1.44" evidence="4 11"/>
<reference evidence="18" key="2">
    <citation type="submission" date="2025-09" db="UniProtKB">
        <authorList>
            <consortium name="Ensembl"/>
        </authorList>
    </citation>
    <scope>IDENTIFICATION</scope>
</reference>
<name>A0A8C4PXE6_EPTBU</name>
<feature type="compositionally biased region" description="Polar residues" evidence="16">
    <location>
        <begin position="1"/>
        <end position="12"/>
    </location>
</feature>
<feature type="modified residue" description="N6-(pyridoxal phosphate)lysine" evidence="13">
    <location>
        <position position="227"/>
    </location>
</feature>
<evidence type="ECO:0000256" key="10">
    <source>
        <dbReference type="ARBA" id="ARBA00033660"/>
    </source>
</evidence>
<dbReference type="InterPro" id="IPR020578">
    <property type="entry name" value="Aminotrans_V_PyrdxlP_BS"/>
</dbReference>
<keyword evidence="19" id="KW-1185">Reference proteome</keyword>
<keyword evidence="8 11" id="KW-0663">Pyridoxal phosphate</keyword>
<keyword evidence="7" id="KW-0808">Transferase</keyword>
<evidence type="ECO:0000313" key="18">
    <source>
        <dbReference type="Ensembl" id="ENSEBUP00000003505.1"/>
    </source>
</evidence>
<evidence type="ECO:0000256" key="13">
    <source>
        <dbReference type="PIRSR" id="PIRSR000524-50"/>
    </source>
</evidence>
<dbReference type="GeneTree" id="ENSGT00940000153241"/>
<feature type="binding site" evidence="12">
    <location>
        <position position="378"/>
    </location>
    <ligand>
        <name>substrate</name>
    </ligand>
</feature>
<proteinExistence type="inferred from homology"/>
<evidence type="ECO:0000256" key="12">
    <source>
        <dbReference type="PIRSR" id="PIRSR000524-1"/>
    </source>
</evidence>
<dbReference type="SUPFAM" id="SSF53383">
    <property type="entry name" value="PLP-dependent transferases"/>
    <property type="match status" value="1"/>
</dbReference>
<dbReference type="PIRSF" id="PIRSF000524">
    <property type="entry name" value="SPT"/>
    <property type="match status" value="1"/>
</dbReference>
<accession>A0A8C4PXE6</accession>
<evidence type="ECO:0000259" key="17">
    <source>
        <dbReference type="Pfam" id="PF00266"/>
    </source>
</evidence>
<dbReference type="PANTHER" id="PTHR21152:SF40">
    <property type="entry name" value="ALANINE--GLYOXYLATE AMINOTRANSFERASE"/>
    <property type="match status" value="1"/>
</dbReference>
<dbReference type="Gene3D" id="3.40.640.10">
    <property type="entry name" value="Type I PLP-dependent aspartate aminotransferase-like (Major domain)"/>
    <property type="match status" value="1"/>
</dbReference>
<feature type="domain" description="Aminotransferase class V" evidence="17">
    <location>
        <begin position="64"/>
        <end position="393"/>
    </location>
</feature>
<dbReference type="Gene3D" id="3.90.1150.10">
    <property type="entry name" value="Aspartate Aminotransferase, domain 1"/>
    <property type="match status" value="1"/>
</dbReference>
<dbReference type="GO" id="GO:0005777">
    <property type="term" value="C:peroxisome"/>
    <property type="evidence" value="ECO:0007669"/>
    <property type="project" value="TreeGrafter"/>
</dbReference>
<reference evidence="18" key="1">
    <citation type="submission" date="2025-08" db="UniProtKB">
        <authorList>
            <consortium name="Ensembl"/>
        </authorList>
    </citation>
    <scope>IDENTIFICATION</scope>
</reference>
<evidence type="ECO:0000313" key="19">
    <source>
        <dbReference type="Proteomes" id="UP000694388"/>
    </source>
</evidence>
<organism evidence="18 19">
    <name type="scientific">Eptatretus burgeri</name>
    <name type="common">Inshore hagfish</name>
    <dbReference type="NCBI Taxonomy" id="7764"/>
    <lineage>
        <taxon>Eukaryota</taxon>
        <taxon>Metazoa</taxon>
        <taxon>Chordata</taxon>
        <taxon>Craniata</taxon>
        <taxon>Vertebrata</taxon>
        <taxon>Cyclostomata</taxon>
        <taxon>Myxini</taxon>
        <taxon>Myxiniformes</taxon>
        <taxon>Myxinidae</taxon>
        <taxon>Eptatretinae</taxon>
        <taxon>Eptatretus</taxon>
    </lineage>
</organism>
<comment type="cofactor">
    <cofactor evidence="1 11 13 15">
        <name>pyridoxal 5'-phosphate</name>
        <dbReference type="ChEBI" id="CHEBI:597326"/>
    </cofactor>
</comment>
<evidence type="ECO:0000256" key="9">
    <source>
        <dbReference type="ARBA" id="ARBA00033634"/>
    </source>
</evidence>
<dbReference type="InterPro" id="IPR024169">
    <property type="entry name" value="SP_NH2Trfase/AEP_transaminase"/>
</dbReference>
<dbReference type="FunFam" id="3.40.640.10:FF:000027">
    <property type="entry name" value="Serine--pyruvate aminotransferase, mitochondrial"/>
    <property type="match status" value="1"/>
</dbReference>
<dbReference type="PANTHER" id="PTHR21152">
    <property type="entry name" value="AMINOTRANSFERASE CLASS V"/>
    <property type="match status" value="1"/>
</dbReference>
<comment type="catalytic activity">
    <reaction evidence="9">
        <text>L-serine + pyruvate = 3-hydroxypyruvate + L-alanine</text>
        <dbReference type="Rhea" id="RHEA:22852"/>
        <dbReference type="ChEBI" id="CHEBI:15361"/>
        <dbReference type="ChEBI" id="CHEBI:17180"/>
        <dbReference type="ChEBI" id="CHEBI:33384"/>
        <dbReference type="ChEBI" id="CHEBI:57972"/>
        <dbReference type="EC" id="2.6.1.51"/>
    </reaction>
    <physiologicalReaction direction="left-to-right" evidence="9">
        <dbReference type="Rhea" id="RHEA:22853"/>
    </physiologicalReaction>
</comment>
<evidence type="ECO:0000256" key="14">
    <source>
        <dbReference type="RuleBase" id="RU004075"/>
    </source>
</evidence>
<dbReference type="AlphaFoldDB" id="A0A8C4PXE6"/>
<dbReference type="GO" id="GO:0008453">
    <property type="term" value="F:alanine-glyoxylate transaminase activity"/>
    <property type="evidence" value="ECO:0007669"/>
    <property type="project" value="UniProtKB-EC"/>
</dbReference>
<comment type="subunit">
    <text evidence="11">Homodimer.</text>
</comment>
<dbReference type="FunFam" id="3.90.1150.10:FF:000039">
    <property type="entry name" value="Serine--pyruvate aminotransferase"/>
    <property type="match status" value="1"/>
</dbReference>
<dbReference type="InterPro" id="IPR000192">
    <property type="entry name" value="Aminotrans_V_dom"/>
</dbReference>
<protein>
    <recommendedName>
        <fullName evidence="5 11">Alanine--glyoxylate aminotransferase</fullName>
        <shortName evidence="11">AGT</shortName>
        <shortName evidence="11">SPT</shortName>
        <ecNumber evidence="4 11">2.6.1.44</ecNumber>
        <ecNumber evidence="3 11">2.6.1.51</ecNumber>
    </recommendedName>
    <alternativeName>
        <fullName evidence="11">Serine--pyruvate aminotransferase</fullName>
    </alternativeName>
</protein>
<evidence type="ECO:0000256" key="8">
    <source>
        <dbReference type="ARBA" id="ARBA00022898"/>
    </source>
</evidence>
<evidence type="ECO:0000256" key="3">
    <source>
        <dbReference type="ARBA" id="ARBA00013027"/>
    </source>
</evidence>
<dbReference type="EC" id="2.6.1.51" evidence="3 11"/>
<evidence type="ECO:0000256" key="1">
    <source>
        <dbReference type="ARBA" id="ARBA00001933"/>
    </source>
</evidence>
<evidence type="ECO:0000256" key="5">
    <source>
        <dbReference type="ARBA" id="ARBA00019220"/>
    </source>
</evidence>
<dbReference type="InterPro" id="IPR015422">
    <property type="entry name" value="PyrdxlP-dep_Trfase_small"/>
</dbReference>
<dbReference type="InterPro" id="IPR015424">
    <property type="entry name" value="PyrdxlP-dep_Trfase"/>
</dbReference>
<comment type="catalytic activity">
    <reaction evidence="10">
        <text>glyoxylate + L-alanine = glycine + pyruvate</text>
        <dbReference type="Rhea" id="RHEA:24248"/>
        <dbReference type="ChEBI" id="CHEBI:15361"/>
        <dbReference type="ChEBI" id="CHEBI:36655"/>
        <dbReference type="ChEBI" id="CHEBI:57305"/>
        <dbReference type="ChEBI" id="CHEBI:57972"/>
        <dbReference type="EC" id="2.6.1.44"/>
    </reaction>
    <physiologicalReaction direction="left-to-right" evidence="10">
        <dbReference type="Rhea" id="RHEA:24249"/>
    </physiologicalReaction>
</comment>
<feature type="region of interest" description="Disordered" evidence="16">
    <location>
        <begin position="1"/>
        <end position="27"/>
    </location>
</feature>
<sequence>MLSSMDNPTRSASGLEGPSGEHFSISEPPAQLRQPMHVPKRLLLGPGPANASPRVLQAGSLQLLGHLHPEFCQIMDEVRAGIKYALQTDSRWALAVSGTGHAAMEAALGNLLEDGERVLIASHGIWGQRASDIADRLGADVCIMPKDAGKYFSLCDIEKGLLENQPILFFITHGESSTGVLQPLDGIGELCHRHGCLLLVDSVAALGGVPLYMDAQEIDVLYTGSQKVLSCPPGPSPIAFSERAWDKIINRKSRIPSFYFDMTWLANYWGCDGEARRYHHTGPITGVYMLREGLAGLAEETLEKCWSRHAASAKRLHVGLQRLGLELFVQDEVARLPTVTTVCVPPDYAWKEVTDYLMTKHNIEISGGLGPTAGKVWRIGLMGYNSTAENVDKVLNALQDALTKCRHSKL</sequence>
<comment type="similarity">
    <text evidence="2 11 14">Belongs to the class-V pyridoxal-phosphate-dependent aminotransferase family.</text>
</comment>
<dbReference type="CDD" id="cd06451">
    <property type="entry name" value="AGAT_like"/>
    <property type="match status" value="1"/>
</dbReference>
<evidence type="ECO:0000256" key="16">
    <source>
        <dbReference type="SAM" id="MobiDB-lite"/>
    </source>
</evidence>
<evidence type="ECO:0000256" key="11">
    <source>
        <dbReference type="PIRNR" id="PIRNR000524"/>
    </source>
</evidence>
<dbReference type="Pfam" id="PF00266">
    <property type="entry name" value="Aminotran_5"/>
    <property type="match status" value="1"/>
</dbReference>
<dbReference type="Ensembl" id="ENSEBUT00000003877.1">
    <property type="protein sequence ID" value="ENSEBUP00000003505.1"/>
    <property type="gene ID" value="ENSEBUG00000002543.1"/>
</dbReference>
<dbReference type="Proteomes" id="UP000694388">
    <property type="component" value="Unplaced"/>
</dbReference>